<evidence type="ECO:0000256" key="3">
    <source>
        <dbReference type="ARBA" id="ARBA00022723"/>
    </source>
</evidence>
<evidence type="ECO:0000313" key="12">
    <source>
        <dbReference type="Proteomes" id="UP000623440"/>
    </source>
</evidence>
<keyword evidence="12" id="KW-1185">Reference proteome</keyword>
<keyword evidence="3 7" id="KW-0479">Metal-binding</keyword>
<keyword evidence="11" id="KW-0575">Peroxidase</keyword>
<feature type="transmembrane region" description="Helical" evidence="9">
    <location>
        <begin position="24"/>
        <end position="44"/>
    </location>
</feature>
<dbReference type="InterPro" id="IPR051395">
    <property type="entry name" value="Cytochrome_c_Peroxidase/MauG"/>
</dbReference>
<name>A0ABR8DTF4_9NOSO</name>
<evidence type="ECO:0000256" key="5">
    <source>
        <dbReference type="ARBA" id="ARBA00023002"/>
    </source>
</evidence>
<dbReference type="InterPro" id="IPR009056">
    <property type="entry name" value="Cyt_c-like_dom"/>
</dbReference>
<evidence type="ECO:0000256" key="9">
    <source>
        <dbReference type="SAM" id="Phobius"/>
    </source>
</evidence>
<proteinExistence type="predicted"/>
<gene>
    <name evidence="11" type="ORF">H6G97_25345</name>
</gene>
<feature type="region of interest" description="Disordered" evidence="8">
    <location>
        <begin position="615"/>
        <end position="639"/>
    </location>
</feature>
<comment type="subcellular location">
    <subcellularLocation>
        <location evidence="1">Cell envelope</location>
    </subcellularLocation>
</comment>
<keyword evidence="9" id="KW-0472">Membrane</keyword>
<dbReference type="InterPro" id="IPR036909">
    <property type="entry name" value="Cyt_c-like_dom_sf"/>
</dbReference>
<reference evidence="11 12" key="1">
    <citation type="journal article" date="2020" name="ISME J.">
        <title>Comparative genomics reveals insights into cyanobacterial evolution and habitat adaptation.</title>
        <authorList>
            <person name="Chen M.Y."/>
            <person name="Teng W.K."/>
            <person name="Zhao L."/>
            <person name="Hu C.X."/>
            <person name="Zhou Y.K."/>
            <person name="Han B.P."/>
            <person name="Song L.R."/>
            <person name="Shu W.S."/>
        </authorList>
    </citation>
    <scope>NUCLEOTIDE SEQUENCE [LARGE SCALE GENOMIC DNA]</scope>
    <source>
        <strain evidence="11 12">FACHB-838</strain>
    </source>
</reference>
<evidence type="ECO:0000256" key="4">
    <source>
        <dbReference type="ARBA" id="ARBA00022729"/>
    </source>
</evidence>
<evidence type="ECO:0000256" key="1">
    <source>
        <dbReference type="ARBA" id="ARBA00004196"/>
    </source>
</evidence>
<evidence type="ECO:0000256" key="6">
    <source>
        <dbReference type="ARBA" id="ARBA00023004"/>
    </source>
</evidence>
<evidence type="ECO:0000313" key="11">
    <source>
        <dbReference type="EMBL" id="MBD2532727.1"/>
    </source>
</evidence>
<evidence type="ECO:0000256" key="2">
    <source>
        <dbReference type="ARBA" id="ARBA00022617"/>
    </source>
</evidence>
<evidence type="ECO:0000256" key="8">
    <source>
        <dbReference type="SAM" id="MobiDB-lite"/>
    </source>
</evidence>
<keyword evidence="4" id="KW-0732">Signal</keyword>
<dbReference type="InterPro" id="IPR004852">
    <property type="entry name" value="Di-haem_cyt_c_peroxidsae"/>
</dbReference>
<protein>
    <submittedName>
        <fullName evidence="11">Cytochrome C peroxidase</fullName>
    </submittedName>
</protein>
<feature type="domain" description="Cytochrome c" evidence="10">
    <location>
        <begin position="453"/>
        <end position="597"/>
    </location>
</feature>
<dbReference type="PANTHER" id="PTHR30600">
    <property type="entry name" value="CYTOCHROME C PEROXIDASE-RELATED"/>
    <property type="match status" value="1"/>
</dbReference>
<dbReference type="PANTHER" id="PTHR30600:SF10">
    <property type="entry name" value="BLL6722 PROTEIN"/>
    <property type="match status" value="1"/>
</dbReference>
<dbReference type="PROSITE" id="PS51007">
    <property type="entry name" value="CYTC"/>
    <property type="match status" value="1"/>
</dbReference>
<evidence type="ECO:0000259" key="10">
    <source>
        <dbReference type="PROSITE" id="PS51007"/>
    </source>
</evidence>
<dbReference type="GO" id="GO:0004601">
    <property type="term" value="F:peroxidase activity"/>
    <property type="evidence" value="ECO:0007669"/>
    <property type="project" value="UniProtKB-KW"/>
</dbReference>
<dbReference type="Gene3D" id="1.10.760.10">
    <property type="entry name" value="Cytochrome c-like domain"/>
    <property type="match status" value="2"/>
</dbReference>
<keyword evidence="9" id="KW-1133">Transmembrane helix</keyword>
<dbReference type="SUPFAM" id="SSF46626">
    <property type="entry name" value="Cytochrome c"/>
    <property type="match status" value="2"/>
</dbReference>
<dbReference type="Proteomes" id="UP000623440">
    <property type="component" value="Unassembled WGS sequence"/>
</dbReference>
<comment type="caution">
    <text evidence="11">The sequence shown here is derived from an EMBL/GenBank/DDBJ whole genome shotgun (WGS) entry which is preliminary data.</text>
</comment>
<keyword evidence="5" id="KW-0560">Oxidoreductase</keyword>
<keyword evidence="2 7" id="KW-0349">Heme</keyword>
<keyword evidence="6 7" id="KW-0408">Iron</keyword>
<dbReference type="EMBL" id="JACJSI010000067">
    <property type="protein sequence ID" value="MBD2532727.1"/>
    <property type="molecule type" value="Genomic_DNA"/>
</dbReference>
<evidence type="ECO:0000256" key="7">
    <source>
        <dbReference type="PROSITE-ProRule" id="PRU00433"/>
    </source>
</evidence>
<sequence length="664" mass="70969">MLTVLILILFWIYLRYKTRIISRYLRPLAIFVIVSVAIAGGGIVSAQVTPNPAPLNNITSLPPITSGDPTPAKPPLLTAVPQPSNLGDFVDDQTALLKLGKALFWDMQLGSDGVQSCASCHFHAGADSRSKNQINPGSGLLESLKDITFQVGSGANYQLTAADFPFHKLADPNDRTSTVISDTNDIASSQGVFNSILKNTVPGQAVDSSTSEPDPDGFQVNGINVRRVAPRNTPTVINAIFNKLQFWDGRAKETFNGVNPKGATDLNAKVYKATKPKELTAVSVSLNNSSIASLVTGPLLSEFETSANGRTLPQVGAKFLRKKGQKIKSLRPLGKQLVDPQDSVLGSDSRSRQPGLKIASYDQLIRKAFKKQWWKSKSIIQVDSKGTPTILAKNDDGNESEEGQTLPANQFSLRDWNFSLFSGLAMQKYISTLVSDKTPFDQFQAGNTNALTAQEKSGLAVFVNNGANDGASCNVCHAIPEFTTASVRRTAGVASTDSTDPLVNSPTNGFFPNFGVTPASNDPGAGKDSTRSVFKAPTLRNIGLTAPYMHNGGMATLEQVVDFYNRGRGDDGGRTAGVLNLTDTQKADLVAFLRNGLTDQRVLLEKAPFDHPQLFIPNGHPGNQSSVTASGNTNGTPTATDQLVEIPAVGRNGVTTPKPNFLGL</sequence>
<keyword evidence="9" id="KW-0812">Transmembrane</keyword>
<feature type="compositionally biased region" description="Polar residues" evidence="8">
    <location>
        <begin position="621"/>
        <end position="639"/>
    </location>
</feature>
<accession>A0ABR8DTF4</accession>
<dbReference type="Pfam" id="PF03150">
    <property type="entry name" value="CCP_MauG"/>
    <property type="match status" value="1"/>
</dbReference>
<organism evidence="11 12">
    <name type="scientific">Nostoc flagelliforme FACHB-838</name>
    <dbReference type="NCBI Taxonomy" id="2692904"/>
    <lineage>
        <taxon>Bacteria</taxon>
        <taxon>Bacillati</taxon>
        <taxon>Cyanobacteriota</taxon>
        <taxon>Cyanophyceae</taxon>
        <taxon>Nostocales</taxon>
        <taxon>Nostocaceae</taxon>
        <taxon>Nostoc</taxon>
    </lineage>
</organism>